<sequence length="190" mass="21542">PNIQFYFTSQAANSSTILQRGLRTFGYDEVIVRSLVKINANNFVISITPSLVQPKSRGRILLKSTNPFDHPLIYPRYFSEEQDIVENLEAIEFANKLVNTDALKRFNARVQRIDIPECNVFQFQSEPYWRCVIKYMSVTVYHPVGTCRMGPRGDRDSVVDPQLRVIGISSLRVVDGSVMPKITSGNTNAP</sequence>
<dbReference type="SUPFAM" id="SSF51905">
    <property type="entry name" value="FAD/NAD(P)-binding domain"/>
    <property type="match status" value="1"/>
</dbReference>
<organism evidence="3">
    <name type="scientific">Homalodisca liturata</name>
    <dbReference type="NCBI Taxonomy" id="320908"/>
    <lineage>
        <taxon>Eukaryota</taxon>
        <taxon>Metazoa</taxon>
        <taxon>Ecdysozoa</taxon>
        <taxon>Arthropoda</taxon>
        <taxon>Hexapoda</taxon>
        <taxon>Insecta</taxon>
        <taxon>Pterygota</taxon>
        <taxon>Neoptera</taxon>
        <taxon>Paraneoptera</taxon>
        <taxon>Hemiptera</taxon>
        <taxon>Auchenorrhyncha</taxon>
        <taxon>Membracoidea</taxon>
        <taxon>Cicadellidae</taxon>
        <taxon>Cicadellinae</taxon>
        <taxon>Proconiini</taxon>
        <taxon>Homalodisca</taxon>
    </lineage>
</organism>
<dbReference type="EMBL" id="GECU01007057">
    <property type="protein sequence ID" value="JAT00650.1"/>
    <property type="molecule type" value="Transcribed_RNA"/>
</dbReference>
<feature type="non-terminal residue" evidence="3">
    <location>
        <position position="190"/>
    </location>
</feature>
<evidence type="ECO:0000313" key="3">
    <source>
        <dbReference type="EMBL" id="JAT00650.1"/>
    </source>
</evidence>
<dbReference type="PANTHER" id="PTHR11552:SF227">
    <property type="entry name" value="GLUCOSE DEHYDROGENASE [FAD, QUINONE]-LIKE PROTEIN"/>
    <property type="match status" value="1"/>
</dbReference>
<name>A0A1B6JN97_9HEMI</name>
<dbReference type="Gene3D" id="3.30.560.10">
    <property type="entry name" value="Glucose Oxidase, domain 3"/>
    <property type="match status" value="1"/>
</dbReference>
<dbReference type="InterPro" id="IPR036188">
    <property type="entry name" value="FAD/NAD-bd_sf"/>
</dbReference>
<gene>
    <name evidence="3" type="ORF">g.57967</name>
</gene>
<comment type="similarity">
    <text evidence="1">Belongs to the GMC oxidoreductase family.</text>
</comment>
<reference evidence="3" key="1">
    <citation type="submission" date="2015-11" db="EMBL/GenBank/DDBJ databases">
        <title>De novo transcriptome assembly of four potential Pierce s Disease insect vectors from Arizona vineyards.</title>
        <authorList>
            <person name="Tassone E.E."/>
        </authorList>
    </citation>
    <scope>NUCLEOTIDE SEQUENCE</scope>
</reference>
<dbReference type="InterPro" id="IPR007867">
    <property type="entry name" value="GMC_OxRtase_C"/>
</dbReference>
<feature type="domain" description="Glucose-methanol-choline oxidoreductase C-terminal" evidence="2">
    <location>
        <begin position="54"/>
        <end position="190"/>
    </location>
</feature>
<proteinExistence type="inferred from homology"/>
<dbReference type="SUPFAM" id="SSF54373">
    <property type="entry name" value="FAD-linked reductases, C-terminal domain"/>
    <property type="match status" value="1"/>
</dbReference>
<dbReference type="AlphaFoldDB" id="A0A1B6JN97"/>
<dbReference type="PANTHER" id="PTHR11552">
    <property type="entry name" value="GLUCOSE-METHANOL-CHOLINE GMC OXIDOREDUCTASE"/>
    <property type="match status" value="1"/>
</dbReference>
<dbReference type="GO" id="GO:0050660">
    <property type="term" value="F:flavin adenine dinucleotide binding"/>
    <property type="evidence" value="ECO:0007669"/>
    <property type="project" value="InterPro"/>
</dbReference>
<evidence type="ECO:0000256" key="1">
    <source>
        <dbReference type="ARBA" id="ARBA00010790"/>
    </source>
</evidence>
<protein>
    <recommendedName>
        <fullName evidence="2">Glucose-methanol-choline oxidoreductase C-terminal domain-containing protein</fullName>
    </recommendedName>
</protein>
<feature type="non-terminal residue" evidence="3">
    <location>
        <position position="1"/>
    </location>
</feature>
<dbReference type="Pfam" id="PF05199">
    <property type="entry name" value="GMC_oxred_C"/>
    <property type="match status" value="1"/>
</dbReference>
<dbReference type="GO" id="GO:0016614">
    <property type="term" value="F:oxidoreductase activity, acting on CH-OH group of donors"/>
    <property type="evidence" value="ECO:0007669"/>
    <property type="project" value="InterPro"/>
</dbReference>
<dbReference type="Gene3D" id="3.50.50.60">
    <property type="entry name" value="FAD/NAD(P)-binding domain"/>
    <property type="match status" value="1"/>
</dbReference>
<accession>A0A1B6JN97</accession>
<evidence type="ECO:0000259" key="2">
    <source>
        <dbReference type="Pfam" id="PF05199"/>
    </source>
</evidence>
<dbReference type="InterPro" id="IPR012132">
    <property type="entry name" value="GMC_OxRdtase"/>
</dbReference>